<feature type="compositionally biased region" description="Low complexity" evidence="1">
    <location>
        <begin position="343"/>
        <end position="366"/>
    </location>
</feature>
<dbReference type="Pfam" id="PF07942">
    <property type="entry name" value="CARME"/>
    <property type="match status" value="1"/>
</dbReference>
<proteinExistence type="predicted"/>
<sequence length="463" mass="50732">METPSDGRRPSIVGHRSPVTAHPAHFCGLVLTSFMFLAVLLVLFLSLLFILHLYISSTLPSPKPHGIFSLPAAYTSFSSYLSLSNAELTRMRASYASISHSHKKLGYSIGYPAKLNRLAEIYQRNAKITRAIAALAELQFPNELGKSGGSGVNSPWWWGSWFTNRTTSQFASTASLVRVRESLKHFVRDWSTDGATERKVIFTPVLDVLRYLSSSSSSTSSTSSSAFVSGPYKSLLIPGSGLSRLAYESSLLGFHTTACELSMFMNLAFRFLLDESTTSQINQHEVHPYAHWLSHQRVSWQDDSESAFRSVRFPDVVPSLRDAEVKGGSLELVEGDFLTLSKPQQQHQHPGQHPIDPNSNFPSSSFPSPPSKGTGTGRGNAGYDILLTLFFIDTSPNILSTLSHIHHLLRPGGIWINLGPLLYTSSGSGGGSRLELSLDEIVRVGRGLGMDVVGFEGMGGRRR</sequence>
<dbReference type="SUPFAM" id="SSF53335">
    <property type="entry name" value="S-adenosyl-L-methionine-dependent methyltransferases"/>
    <property type="match status" value="1"/>
</dbReference>
<dbReference type="AlphaFoldDB" id="A0A4S8KRR0"/>
<dbReference type="InterPro" id="IPR012901">
    <property type="entry name" value="CARME"/>
</dbReference>
<evidence type="ECO:0000313" key="4">
    <source>
        <dbReference type="Proteomes" id="UP000297245"/>
    </source>
</evidence>
<dbReference type="GO" id="GO:0008757">
    <property type="term" value="F:S-adenosylmethionine-dependent methyltransferase activity"/>
    <property type="evidence" value="ECO:0007669"/>
    <property type="project" value="InterPro"/>
</dbReference>
<name>A0A4S8KRR0_DENBC</name>
<gene>
    <name evidence="3" type="ORF">K435DRAFT_55860</name>
</gene>
<feature type="non-terminal residue" evidence="3">
    <location>
        <position position="1"/>
    </location>
</feature>
<evidence type="ECO:0000256" key="1">
    <source>
        <dbReference type="SAM" id="MobiDB-lite"/>
    </source>
</evidence>
<protein>
    <submittedName>
        <fullName evidence="3">N2227-domain-containing protein</fullName>
    </submittedName>
</protein>
<dbReference type="PANTHER" id="PTHR12303:SF13">
    <property type="match status" value="1"/>
</dbReference>
<feature type="region of interest" description="Disordered" evidence="1">
    <location>
        <begin position="342"/>
        <end position="377"/>
    </location>
</feature>
<dbReference type="OrthoDB" id="978at2759"/>
<dbReference type="SMART" id="SM01296">
    <property type="entry name" value="N2227"/>
    <property type="match status" value="1"/>
</dbReference>
<organism evidence="3 4">
    <name type="scientific">Dendrothele bispora (strain CBS 962.96)</name>
    <dbReference type="NCBI Taxonomy" id="1314807"/>
    <lineage>
        <taxon>Eukaryota</taxon>
        <taxon>Fungi</taxon>
        <taxon>Dikarya</taxon>
        <taxon>Basidiomycota</taxon>
        <taxon>Agaricomycotina</taxon>
        <taxon>Agaricomycetes</taxon>
        <taxon>Agaricomycetidae</taxon>
        <taxon>Agaricales</taxon>
        <taxon>Agaricales incertae sedis</taxon>
        <taxon>Dendrothele</taxon>
    </lineage>
</organism>
<evidence type="ECO:0000256" key="2">
    <source>
        <dbReference type="SAM" id="Phobius"/>
    </source>
</evidence>
<keyword evidence="2" id="KW-0812">Transmembrane</keyword>
<dbReference type="InterPro" id="IPR029063">
    <property type="entry name" value="SAM-dependent_MTases_sf"/>
</dbReference>
<dbReference type="Proteomes" id="UP000297245">
    <property type="component" value="Unassembled WGS sequence"/>
</dbReference>
<keyword evidence="2" id="KW-0472">Membrane</keyword>
<keyword evidence="4" id="KW-1185">Reference proteome</keyword>
<keyword evidence="2" id="KW-1133">Transmembrane helix</keyword>
<dbReference type="EMBL" id="ML180193">
    <property type="protein sequence ID" value="THU78429.1"/>
    <property type="molecule type" value="Genomic_DNA"/>
</dbReference>
<evidence type="ECO:0000313" key="3">
    <source>
        <dbReference type="EMBL" id="THU78429.1"/>
    </source>
</evidence>
<reference evidence="3 4" key="1">
    <citation type="journal article" date="2019" name="Nat. Ecol. Evol.">
        <title>Megaphylogeny resolves global patterns of mushroom evolution.</title>
        <authorList>
            <person name="Varga T."/>
            <person name="Krizsan K."/>
            <person name="Foldi C."/>
            <person name="Dima B."/>
            <person name="Sanchez-Garcia M."/>
            <person name="Sanchez-Ramirez S."/>
            <person name="Szollosi G.J."/>
            <person name="Szarkandi J.G."/>
            <person name="Papp V."/>
            <person name="Albert L."/>
            <person name="Andreopoulos W."/>
            <person name="Angelini C."/>
            <person name="Antonin V."/>
            <person name="Barry K.W."/>
            <person name="Bougher N.L."/>
            <person name="Buchanan P."/>
            <person name="Buyck B."/>
            <person name="Bense V."/>
            <person name="Catcheside P."/>
            <person name="Chovatia M."/>
            <person name="Cooper J."/>
            <person name="Damon W."/>
            <person name="Desjardin D."/>
            <person name="Finy P."/>
            <person name="Geml J."/>
            <person name="Haridas S."/>
            <person name="Hughes K."/>
            <person name="Justo A."/>
            <person name="Karasinski D."/>
            <person name="Kautmanova I."/>
            <person name="Kiss B."/>
            <person name="Kocsube S."/>
            <person name="Kotiranta H."/>
            <person name="LaButti K.M."/>
            <person name="Lechner B.E."/>
            <person name="Liimatainen K."/>
            <person name="Lipzen A."/>
            <person name="Lukacs Z."/>
            <person name="Mihaltcheva S."/>
            <person name="Morgado L.N."/>
            <person name="Niskanen T."/>
            <person name="Noordeloos M.E."/>
            <person name="Ohm R.A."/>
            <person name="Ortiz-Santana B."/>
            <person name="Ovrebo C."/>
            <person name="Racz N."/>
            <person name="Riley R."/>
            <person name="Savchenko A."/>
            <person name="Shiryaev A."/>
            <person name="Soop K."/>
            <person name="Spirin V."/>
            <person name="Szebenyi C."/>
            <person name="Tomsovsky M."/>
            <person name="Tulloss R.E."/>
            <person name="Uehling J."/>
            <person name="Grigoriev I.V."/>
            <person name="Vagvolgyi C."/>
            <person name="Papp T."/>
            <person name="Martin F.M."/>
            <person name="Miettinen O."/>
            <person name="Hibbett D.S."/>
            <person name="Nagy L.G."/>
        </authorList>
    </citation>
    <scope>NUCLEOTIDE SEQUENCE [LARGE SCALE GENOMIC DNA]</scope>
    <source>
        <strain evidence="3 4">CBS 962.96</strain>
    </source>
</reference>
<dbReference type="PANTHER" id="PTHR12303">
    <property type="entry name" value="CARNOSINE N-METHYLTRANSFERASE"/>
    <property type="match status" value="1"/>
</dbReference>
<feature type="transmembrane region" description="Helical" evidence="2">
    <location>
        <begin position="26"/>
        <end position="55"/>
    </location>
</feature>
<accession>A0A4S8KRR0</accession>